<dbReference type="GO" id="GO:0046872">
    <property type="term" value="F:metal ion binding"/>
    <property type="evidence" value="ECO:0007669"/>
    <property type="project" value="UniProtKB-UniRule"/>
</dbReference>
<feature type="binding site" evidence="15">
    <location>
        <position position="530"/>
    </location>
    <ligand>
        <name>Ca(2+)</name>
        <dbReference type="ChEBI" id="CHEBI:29108"/>
    </ligand>
</feature>
<dbReference type="GO" id="GO:0006508">
    <property type="term" value="P:proteolysis"/>
    <property type="evidence" value="ECO:0007669"/>
    <property type="project" value="UniProtKB-KW"/>
</dbReference>
<feature type="active site" description="Charge relay system" evidence="15">
    <location>
        <position position="488"/>
    </location>
</feature>
<dbReference type="InterPro" id="IPR023828">
    <property type="entry name" value="Peptidase_S8_Ser-AS"/>
</dbReference>
<evidence type="ECO:0000313" key="18">
    <source>
        <dbReference type="EMBL" id="KAG6015433.1"/>
    </source>
</evidence>
<keyword evidence="11 15" id="KW-0106">Calcium</keyword>
<evidence type="ECO:0000256" key="8">
    <source>
        <dbReference type="ARBA" id="ARBA00022729"/>
    </source>
</evidence>
<proteinExistence type="predicted"/>
<comment type="subcellular location">
    <subcellularLocation>
        <location evidence="3">Secreted</location>
        <location evidence="3">Extracellular space</location>
    </subcellularLocation>
</comment>
<dbReference type="SUPFAM" id="SSF54897">
    <property type="entry name" value="Protease propeptides/inhibitors"/>
    <property type="match status" value="1"/>
</dbReference>
<dbReference type="PANTHER" id="PTHR14218">
    <property type="entry name" value="PROTEASE S8 TRIPEPTIDYL PEPTIDASE I CLN2"/>
    <property type="match status" value="1"/>
</dbReference>
<dbReference type="AlphaFoldDB" id="A0A9P7NEX0"/>
<dbReference type="GO" id="GO:0005576">
    <property type="term" value="C:extracellular region"/>
    <property type="evidence" value="ECO:0007669"/>
    <property type="project" value="UniProtKB-SubCell"/>
</dbReference>
<evidence type="ECO:0000256" key="3">
    <source>
        <dbReference type="ARBA" id="ARBA00004239"/>
    </source>
</evidence>
<comment type="function">
    <text evidence="2">Secreted tripeptidyl-peptidase which degrades proteins at acidic pHs and is involved in virulence.</text>
</comment>
<sequence length="572" mass="61467">MLLLSLLGALAAVIPRVDGFPASQYTVVHSLEGAVPEGWTLKVGDEVDKTSARMKLRIYLSQPRISEFHELATKIATPGHALYGQHLSKEDADAFLAPDAHSLELVQDWLASENLGDRAEFDSAADCVVVVASVEEAERLLKTEYSSFVDKQSGRAVLRTLQYSVPDILASHIDVIEPTTFFGMKRRGLTENLWNLSPADIEAAKRNCSYITPACLSKLYNYGRAETYSNGLMGIAGFINESASPSDLSVFMKRASTQHNADQSFTCVSVNGGRCTPDVGTVEANLDVQYARAITRNIPNVFYSTGGAPPVIGNVTDNEPYLEFLHYFLALRNEDLPNTLSISYGDVESSVPRRYAAKCCDLFAKLGARGVSVLVASGDSGAAEGDCPNGRFEAGFPASCPWVTAVGGTVGVDAEKAWVGSGGGFSALFPRPGYQSGAVNTWLKHDKTHAGQTPYFNASGRAYPDVSALASTHLVIFKNKTLGVYGTSASTPVVAALVQLLNSDRMLRKKKPLGFLNPWIYYHAASAMKDISNGAIQGCNNGTGFRAVPGWDPTTGFGTPDFEKLLSISRAT</sequence>
<evidence type="ECO:0000256" key="14">
    <source>
        <dbReference type="ARBA" id="ARBA00023180"/>
    </source>
</evidence>
<dbReference type="SMART" id="SM00944">
    <property type="entry name" value="Pro-kuma_activ"/>
    <property type="match status" value="1"/>
</dbReference>
<organism evidence="18 19">
    <name type="scientific">Claviceps pusilla</name>
    <dbReference type="NCBI Taxonomy" id="123648"/>
    <lineage>
        <taxon>Eukaryota</taxon>
        <taxon>Fungi</taxon>
        <taxon>Dikarya</taxon>
        <taxon>Ascomycota</taxon>
        <taxon>Pezizomycotina</taxon>
        <taxon>Sordariomycetes</taxon>
        <taxon>Hypocreomycetidae</taxon>
        <taxon>Hypocreales</taxon>
        <taxon>Clavicipitaceae</taxon>
        <taxon>Claviceps</taxon>
    </lineage>
</organism>
<keyword evidence="8 16" id="KW-0732">Signal</keyword>
<dbReference type="GO" id="GO:0008240">
    <property type="term" value="F:tripeptidyl-peptidase activity"/>
    <property type="evidence" value="ECO:0007669"/>
    <property type="project" value="UniProtKB-EC"/>
</dbReference>
<dbReference type="PROSITE" id="PS51695">
    <property type="entry name" value="SEDOLISIN"/>
    <property type="match status" value="1"/>
</dbReference>
<dbReference type="GO" id="GO:0004252">
    <property type="term" value="F:serine-type endopeptidase activity"/>
    <property type="evidence" value="ECO:0007669"/>
    <property type="project" value="UniProtKB-UniRule"/>
</dbReference>
<evidence type="ECO:0000256" key="9">
    <source>
        <dbReference type="ARBA" id="ARBA00022801"/>
    </source>
</evidence>
<dbReference type="Pfam" id="PF00082">
    <property type="entry name" value="Peptidase_S8"/>
    <property type="match status" value="1"/>
</dbReference>
<keyword evidence="10 15" id="KW-0720">Serine protease</keyword>
<dbReference type="Pfam" id="PF09286">
    <property type="entry name" value="Pro-kuma_activ"/>
    <property type="match status" value="1"/>
</dbReference>
<keyword evidence="19" id="KW-1185">Reference proteome</keyword>
<dbReference type="SUPFAM" id="SSF52743">
    <property type="entry name" value="Subtilisin-like"/>
    <property type="match status" value="1"/>
</dbReference>
<evidence type="ECO:0000256" key="13">
    <source>
        <dbReference type="ARBA" id="ARBA00023145"/>
    </source>
</evidence>
<evidence type="ECO:0000256" key="16">
    <source>
        <dbReference type="SAM" id="SignalP"/>
    </source>
</evidence>
<evidence type="ECO:0000256" key="12">
    <source>
        <dbReference type="ARBA" id="ARBA00023026"/>
    </source>
</evidence>
<feature type="chain" id="PRO_5040284228" description="tripeptidyl-peptidase II" evidence="16">
    <location>
        <begin position="20"/>
        <end position="572"/>
    </location>
</feature>
<evidence type="ECO:0000256" key="4">
    <source>
        <dbReference type="ARBA" id="ARBA00012462"/>
    </source>
</evidence>
<dbReference type="Proteomes" id="UP000748025">
    <property type="component" value="Unassembled WGS sequence"/>
</dbReference>
<feature type="active site" description="Charge relay system" evidence="15">
    <location>
        <position position="287"/>
    </location>
</feature>
<evidence type="ECO:0000256" key="7">
    <source>
        <dbReference type="ARBA" id="ARBA00022723"/>
    </source>
</evidence>
<accession>A0A9P7NEX0</accession>
<dbReference type="InterPro" id="IPR030400">
    <property type="entry name" value="Sedolisin_dom"/>
</dbReference>
<comment type="catalytic activity">
    <reaction evidence="1">
        <text>Release of an N-terminal tripeptide from a polypeptide.</text>
        <dbReference type="EC" id="3.4.14.10"/>
    </reaction>
</comment>
<keyword evidence="6 15" id="KW-0645">Protease</keyword>
<evidence type="ECO:0000256" key="1">
    <source>
        <dbReference type="ARBA" id="ARBA00001910"/>
    </source>
</evidence>
<dbReference type="EMBL" id="SRPW01000350">
    <property type="protein sequence ID" value="KAG6015433.1"/>
    <property type="molecule type" value="Genomic_DNA"/>
</dbReference>
<keyword evidence="12" id="KW-0843">Virulence</keyword>
<feature type="active site" description="Charge relay system" evidence="15">
    <location>
        <position position="283"/>
    </location>
</feature>
<dbReference type="CDD" id="cd04056">
    <property type="entry name" value="Peptidases_S53"/>
    <property type="match status" value="1"/>
</dbReference>
<dbReference type="InterPro" id="IPR000209">
    <property type="entry name" value="Peptidase_S8/S53_dom"/>
</dbReference>
<reference evidence="18" key="1">
    <citation type="journal article" date="2020" name="bioRxiv">
        <title>Whole genome comparisons of ergot fungi reveals the divergence and evolution of species within the genus Claviceps are the result of varying mechanisms driving genome evolution and host range expansion.</title>
        <authorList>
            <person name="Wyka S.A."/>
            <person name="Mondo S.J."/>
            <person name="Liu M."/>
            <person name="Dettman J."/>
            <person name="Nalam V."/>
            <person name="Broders K.D."/>
        </authorList>
    </citation>
    <scope>NUCLEOTIDE SEQUENCE</scope>
    <source>
        <strain evidence="18">CCC 602</strain>
    </source>
</reference>
<keyword evidence="5" id="KW-0964">Secreted</keyword>
<evidence type="ECO:0000256" key="6">
    <source>
        <dbReference type="ARBA" id="ARBA00022670"/>
    </source>
</evidence>
<keyword evidence="14" id="KW-0325">Glycoprotein</keyword>
<gene>
    <name evidence="18" type="ORF">E4U43_005337</name>
</gene>
<comment type="cofactor">
    <cofactor evidence="15">
        <name>Ca(2+)</name>
        <dbReference type="ChEBI" id="CHEBI:29108"/>
    </cofactor>
    <text evidence="15">Binds 1 Ca(2+) ion per subunit.</text>
</comment>
<feature type="binding site" evidence="15">
    <location>
        <position position="531"/>
    </location>
    <ligand>
        <name>Ca(2+)</name>
        <dbReference type="ChEBI" id="CHEBI:29108"/>
    </ligand>
</feature>
<dbReference type="EC" id="3.4.14.10" evidence="4"/>
<name>A0A9P7NEX0_9HYPO</name>
<dbReference type="FunFam" id="3.40.50.200:FF:000015">
    <property type="entry name" value="Tripeptidyl peptidase A"/>
    <property type="match status" value="1"/>
</dbReference>
<feature type="binding site" evidence="15">
    <location>
        <position position="550"/>
    </location>
    <ligand>
        <name>Ca(2+)</name>
        <dbReference type="ChEBI" id="CHEBI:29108"/>
    </ligand>
</feature>
<evidence type="ECO:0000256" key="10">
    <source>
        <dbReference type="ARBA" id="ARBA00022825"/>
    </source>
</evidence>
<protein>
    <recommendedName>
        <fullName evidence="4">tripeptidyl-peptidase II</fullName>
        <ecNumber evidence="4">3.4.14.10</ecNumber>
    </recommendedName>
</protein>
<dbReference type="Gene3D" id="3.40.50.200">
    <property type="entry name" value="Peptidase S8/S53 domain"/>
    <property type="match status" value="1"/>
</dbReference>
<evidence type="ECO:0000256" key="15">
    <source>
        <dbReference type="PROSITE-ProRule" id="PRU01032"/>
    </source>
</evidence>
<keyword evidence="13" id="KW-0865">Zymogen</keyword>
<keyword evidence="9 15" id="KW-0378">Hydrolase</keyword>
<dbReference type="PANTHER" id="PTHR14218:SF10">
    <property type="entry name" value="PEPTIDASE S53 DOMAIN-CONTAINING PROTEIN"/>
    <property type="match status" value="1"/>
</dbReference>
<feature type="domain" description="Peptidase S53" evidence="17">
    <location>
        <begin position="210"/>
        <end position="572"/>
    </location>
</feature>
<dbReference type="CDD" id="cd11377">
    <property type="entry name" value="Pro-peptidase_S53"/>
    <property type="match status" value="1"/>
</dbReference>
<evidence type="ECO:0000256" key="5">
    <source>
        <dbReference type="ARBA" id="ARBA00022525"/>
    </source>
</evidence>
<dbReference type="OrthoDB" id="409122at2759"/>
<comment type="caution">
    <text evidence="18">The sequence shown here is derived from an EMBL/GenBank/DDBJ whole genome shotgun (WGS) entry which is preliminary data.</text>
</comment>
<feature type="binding site" evidence="15">
    <location>
        <position position="552"/>
    </location>
    <ligand>
        <name>Ca(2+)</name>
        <dbReference type="ChEBI" id="CHEBI:29108"/>
    </ligand>
</feature>
<dbReference type="InterPro" id="IPR036852">
    <property type="entry name" value="Peptidase_S8/S53_dom_sf"/>
</dbReference>
<dbReference type="InterPro" id="IPR015366">
    <property type="entry name" value="S53_propep"/>
</dbReference>
<keyword evidence="7 15" id="KW-0479">Metal-binding</keyword>
<evidence type="ECO:0000313" key="19">
    <source>
        <dbReference type="Proteomes" id="UP000748025"/>
    </source>
</evidence>
<evidence type="ECO:0000256" key="2">
    <source>
        <dbReference type="ARBA" id="ARBA00002451"/>
    </source>
</evidence>
<dbReference type="InterPro" id="IPR050819">
    <property type="entry name" value="Tripeptidyl-peptidase_I"/>
</dbReference>
<evidence type="ECO:0000259" key="17">
    <source>
        <dbReference type="PROSITE" id="PS51695"/>
    </source>
</evidence>
<evidence type="ECO:0000256" key="11">
    <source>
        <dbReference type="ARBA" id="ARBA00022837"/>
    </source>
</evidence>
<feature type="signal peptide" evidence="16">
    <location>
        <begin position="1"/>
        <end position="19"/>
    </location>
</feature>
<dbReference type="PROSITE" id="PS00138">
    <property type="entry name" value="SUBTILASE_SER"/>
    <property type="match status" value="1"/>
</dbReference>